<dbReference type="OrthoDB" id="6101375at2"/>
<name>A0A1H9FYQ9_9HYPH</name>
<keyword evidence="1 2" id="KW-0378">Hydrolase</keyword>
<evidence type="ECO:0000313" key="3">
    <source>
        <dbReference type="Proteomes" id="UP000199647"/>
    </source>
</evidence>
<evidence type="ECO:0000313" key="2">
    <source>
        <dbReference type="EMBL" id="SEQ43006.1"/>
    </source>
</evidence>
<dbReference type="Proteomes" id="UP000199647">
    <property type="component" value="Unassembled WGS sequence"/>
</dbReference>
<dbReference type="Gene3D" id="1.10.150.240">
    <property type="entry name" value="Putative phosphatase, domain 2"/>
    <property type="match status" value="1"/>
</dbReference>
<keyword evidence="3" id="KW-1185">Reference proteome</keyword>
<dbReference type="InterPro" id="IPR023214">
    <property type="entry name" value="HAD_sf"/>
</dbReference>
<dbReference type="PANTHER" id="PTHR43316">
    <property type="entry name" value="HYDROLASE, HALOACID DELAHOGENASE-RELATED"/>
    <property type="match status" value="1"/>
</dbReference>
<dbReference type="AlphaFoldDB" id="A0A1H9FYQ9"/>
<dbReference type="SUPFAM" id="SSF56784">
    <property type="entry name" value="HAD-like"/>
    <property type="match status" value="1"/>
</dbReference>
<proteinExistence type="predicted"/>
<dbReference type="InterPro" id="IPR036412">
    <property type="entry name" value="HAD-like_sf"/>
</dbReference>
<accession>A0A1H9FYQ9</accession>
<sequence>MPIALVGLDADDTLWHNETVFRLTQQRFVELLTPFADEQDLETKLGATEKKNLGTYGYGVKGFTLSMLETALDVCGEDLPASIVQAILAAGREMMTHPVEPLPGVPAALERLAAQYRLVLITKGDLFHQESKLAASGLGEFFRGVEIVSEKSAATYRTVFARHGSGEGEALMAGNSVRSDILPALEAGGYAALIPYPLVWEHEAAEKPTEHPRFRVLEGLTELPDWLATLP</sequence>
<dbReference type="SFLD" id="SFLDS00003">
    <property type="entry name" value="Haloacid_Dehalogenase"/>
    <property type="match status" value="1"/>
</dbReference>
<dbReference type="Gene3D" id="3.40.50.1000">
    <property type="entry name" value="HAD superfamily/HAD-like"/>
    <property type="match status" value="1"/>
</dbReference>
<organism evidence="2 3">
    <name type="scientific">Faunimonas pinastri</name>
    <dbReference type="NCBI Taxonomy" id="1855383"/>
    <lineage>
        <taxon>Bacteria</taxon>
        <taxon>Pseudomonadati</taxon>
        <taxon>Pseudomonadota</taxon>
        <taxon>Alphaproteobacteria</taxon>
        <taxon>Hyphomicrobiales</taxon>
        <taxon>Afifellaceae</taxon>
        <taxon>Faunimonas</taxon>
    </lineage>
</organism>
<dbReference type="CDD" id="cd07515">
    <property type="entry name" value="HAD-like"/>
    <property type="match status" value="1"/>
</dbReference>
<protein>
    <submittedName>
        <fullName evidence="2">Putative hydrolase of the HAD superfamily</fullName>
    </submittedName>
</protein>
<evidence type="ECO:0000256" key="1">
    <source>
        <dbReference type="ARBA" id="ARBA00022801"/>
    </source>
</evidence>
<reference evidence="2 3" key="1">
    <citation type="submission" date="2016-10" db="EMBL/GenBank/DDBJ databases">
        <authorList>
            <person name="de Groot N.N."/>
        </authorList>
    </citation>
    <scope>NUCLEOTIDE SEQUENCE [LARGE SCALE GENOMIC DNA]</scope>
    <source>
        <strain evidence="2 3">A52C2</strain>
    </source>
</reference>
<dbReference type="STRING" id="1855383.SAMN05216548_104252"/>
<dbReference type="GO" id="GO:0016787">
    <property type="term" value="F:hydrolase activity"/>
    <property type="evidence" value="ECO:0007669"/>
    <property type="project" value="UniProtKB-KW"/>
</dbReference>
<dbReference type="InterPro" id="IPR023198">
    <property type="entry name" value="PGP-like_dom2"/>
</dbReference>
<dbReference type="Pfam" id="PF00702">
    <property type="entry name" value="Hydrolase"/>
    <property type="match status" value="1"/>
</dbReference>
<dbReference type="PANTHER" id="PTHR43316:SF8">
    <property type="entry name" value="HAD FAMILY HYDROLASE"/>
    <property type="match status" value="1"/>
</dbReference>
<dbReference type="InterPro" id="IPR051540">
    <property type="entry name" value="S-2-haloacid_dehalogenase"/>
</dbReference>
<dbReference type="EMBL" id="FOFG01000004">
    <property type="protein sequence ID" value="SEQ43006.1"/>
    <property type="molecule type" value="Genomic_DNA"/>
</dbReference>
<dbReference type="RefSeq" id="WP_092496109.1">
    <property type="nucleotide sequence ID" value="NZ_FOFG01000004.1"/>
</dbReference>
<dbReference type="SFLD" id="SFLDG01129">
    <property type="entry name" value="C1.5:_HAD__Beta-PGM__Phosphata"/>
    <property type="match status" value="1"/>
</dbReference>
<gene>
    <name evidence="2" type="ORF">SAMN05216548_104252</name>
</gene>